<feature type="chain" id="PRO_5038644948" evidence="1">
    <location>
        <begin position="21"/>
        <end position="436"/>
    </location>
</feature>
<evidence type="ECO:0000313" key="4">
    <source>
        <dbReference type="Proteomes" id="UP000323876"/>
    </source>
</evidence>
<dbReference type="Proteomes" id="UP000323876">
    <property type="component" value="Unassembled WGS sequence"/>
</dbReference>
<dbReference type="Pfam" id="PF00144">
    <property type="entry name" value="Beta-lactamase"/>
    <property type="match status" value="1"/>
</dbReference>
<proteinExistence type="predicted"/>
<dbReference type="Gene3D" id="3.40.710.10">
    <property type="entry name" value="DD-peptidase/beta-lactamase superfamily"/>
    <property type="match status" value="1"/>
</dbReference>
<organism evidence="3 4">
    <name type="scientific">Nocardia colli</name>
    <dbReference type="NCBI Taxonomy" id="2545717"/>
    <lineage>
        <taxon>Bacteria</taxon>
        <taxon>Bacillati</taxon>
        <taxon>Actinomycetota</taxon>
        <taxon>Actinomycetes</taxon>
        <taxon>Mycobacteriales</taxon>
        <taxon>Nocardiaceae</taxon>
        <taxon>Nocardia</taxon>
    </lineage>
</organism>
<keyword evidence="4" id="KW-1185">Reference proteome</keyword>
<protein>
    <submittedName>
        <fullName evidence="3">Beta-lactamase family protein</fullName>
    </submittedName>
</protein>
<dbReference type="SUPFAM" id="SSF56601">
    <property type="entry name" value="beta-lactamase/transpeptidase-like"/>
    <property type="match status" value="1"/>
</dbReference>
<sequence length="436" mass="47495">MAHRLIRWITATIMVATAVAAPVVLGQAEPAAAALPTCAEPEPGQDFDRRPPRDLGFGPGFTAALDAVRAQRPTNIAVNVYRNGCQVYSSEPERNGLATQSFSVAKSVSAMGVARAVQLGLLTPDSTVGEFVPQADPAHAVVTVRDLLTMTAGTDYDVTRDYGAAYVNNLDDWLSRPIVHPPGTYFQYDQSLPAVLDRLVARASGTPFREFVRTELFGPLGIGDQEWQWLPSSDGDVAGYWNLWTAARTYAKLGELMRLGGAWHGNHLLAPEFIDQVARPTPANGHYGLMFWTNAGTTGTTPMTMQDRREISGRFVPGAPDSLYGMWGILGQRVMIEPEAGIVIQASGAEVIGQRDPIDAALNLWDGDARLDWLLTQAVFTNTLDPQPLSPIPFGGETAHGWAPDQGLLHTLFHPEQLLGMTDPTRRILEWLQSMR</sequence>
<accession>A0A5N0EJ87</accession>
<feature type="signal peptide" evidence="1">
    <location>
        <begin position="1"/>
        <end position="20"/>
    </location>
</feature>
<dbReference type="EMBL" id="VXLC01000003">
    <property type="protein sequence ID" value="KAA8889458.1"/>
    <property type="molecule type" value="Genomic_DNA"/>
</dbReference>
<dbReference type="InterPro" id="IPR001466">
    <property type="entry name" value="Beta-lactam-related"/>
</dbReference>
<dbReference type="InterPro" id="IPR050789">
    <property type="entry name" value="Diverse_Enzym_Activities"/>
</dbReference>
<dbReference type="AlphaFoldDB" id="A0A5N0EJ87"/>
<feature type="domain" description="Beta-lactamase-related" evidence="2">
    <location>
        <begin position="75"/>
        <end position="344"/>
    </location>
</feature>
<evidence type="ECO:0000256" key="1">
    <source>
        <dbReference type="SAM" id="SignalP"/>
    </source>
</evidence>
<dbReference type="PANTHER" id="PTHR43283">
    <property type="entry name" value="BETA-LACTAMASE-RELATED"/>
    <property type="match status" value="1"/>
</dbReference>
<gene>
    <name evidence="3" type="ORF">F3087_11075</name>
</gene>
<dbReference type="InterPro" id="IPR012338">
    <property type="entry name" value="Beta-lactam/transpept-like"/>
</dbReference>
<dbReference type="RefSeq" id="WP_150401731.1">
    <property type="nucleotide sequence ID" value="NZ_VXLC01000003.1"/>
</dbReference>
<dbReference type="OrthoDB" id="9773047at2"/>
<keyword evidence="1" id="KW-0732">Signal</keyword>
<dbReference type="PANTHER" id="PTHR43283:SF7">
    <property type="entry name" value="BETA-LACTAMASE-RELATED DOMAIN-CONTAINING PROTEIN"/>
    <property type="match status" value="1"/>
</dbReference>
<comment type="caution">
    <text evidence="3">The sequence shown here is derived from an EMBL/GenBank/DDBJ whole genome shotgun (WGS) entry which is preliminary data.</text>
</comment>
<evidence type="ECO:0000259" key="2">
    <source>
        <dbReference type="Pfam" id="PF00144"/>
    </source>
</evidence>
<name>A0A5N0EJ87_9NOCA</name>
<reference evidence="3 4" key="1">
    <citation type="submission" date="2019-09" db="EMBL/GenBank/DDBJ databases">
        <authorList>
            <person name="Wang X."/>
        </authorList>
    </citation>
    <scope>NUCLEOTIDE SEQUENCE [LARGE SCALE GENOMIC DNA]</scope>
    <source>
        <strain evidence="3 4">CICC 11023</strain>
    </source>
</reference>
<evidence type="ECO:0000313" key="3">
    <source>
        <dbReference type="EMBL" id="KAA8889458.1"/>
    </source>
</evidence>